<gene>
    <name evidence="5" type="primary">OVCH2</name>
    <name evidence="5" type="ORF">TR119784</name>
</gene>
<keyword evidence="3" id="KW-0732">Signal</keyword>
<dbReference type="PROSITE" id="PS50240">
    <property type="entry name" value="TRYPSIN_DOM"/>
    <property type="match status" value="1"/>
</dbReference>
<evidence type="ECO:0000313" key="5">
    <source>
        <dbReference type="EMBL" id="JAP57002.1"/>
    </source>
</evidence>
<dbReference type="InterPro" id="IPR018114">
    <property type="entry name" value="TRYPSIN_HIS"/>
</dbReference>
<proteinExistence type="inferred from homology"/>
<name>A0A0X3Q8F2_SCHSO</name>
<feature type="signal peptide" evidence="3">
    <location>
        <begin position="1"/>
        <end position="20"/>
    </location>
</feature>
<dbReference type="InterPro" id="IPR001314">
    <property type="entry name" value="Peptidase_S1A"/>
</dbReference>
<accession>A0A0X3Q8F2</accession>
<dbReference type="PANTHER" id="PTHR24256">
    <property type="entry name" value="TRYPTASE-RELATED"/>
    <property type="match status" value="1"/>
</dbReference>
<dbReference type="Pfam" id="PF00089">
    <property type="entry name" value="Trypsin"/>
    <property type="match status" value="1"/>
</dbReference>
<dbReference type="SUPFAM" id="SSF50494">
    <property type="entry name" value="Trypsin-like serine proteases"/>
    <property type="match status" value="1"/>
</dbReference>
<dbReference type="PRINTS" id="PR00722">
    <property type="entry name" value="CHYMOTRYPSIN"/>
</dbReference>
<organism evidence="5">
    <name type="scientific">Schistocephalus solidus</name>
    <name type="common">Tapeworm</name>
    <dbReference type="NCBI Taxonomy" id="70667"/>
    <lineage>
        <taxon>Eukaryota</taxon>
        <taxon>Metazoa</taxon>
        <taxon>Spiralia</taxon>
        <taxon>Lophotrochozoa</taxon>
        <taxon>Platyhelminthes</taxon>
        <taxon>Cestoda</taxon>
        <taxon>Eucestoda</taxon>
        <taxon>Diphyllobothriidea</taxon>
        <taxon>Diphyllobothriidae</taxon>
        <taxon>Schistocephalus</taxon>
    </lineage>
</organism>
<dbReference type="CDD" id="cd00190">
    <property type="entry name" value="Tryp_SPc"/>
    <property type="match status" value="1"/>
</dbReference>
<protein>
    <submittedName>
        <fullName evidence="5">Ovochymase-2</fullName>
    </submittedName>
</protein>
<dbReference type="InterPro" id="IPR043504">
    <property type="entry name" value="Peptidase_S1_PA_chymotrypsin"/>
</dbReference>
<dbReference type="InterPro" id="IPR051487">
    <property type="entry name" value="Ser/Thr_Proteases_Immune/Dev"/>
</dbReference>
<sequence>MHHQLSALVFCMLFGVICHAFQIETGFPTACGNPAVKREFKEEAKRRKVRATPHSWPWHGGLLTAEYGFFPYCGGTLISRSLVVTAAHCVEDVFGCTNTPFEGLVDLTREDLAPIYFLVGAHDYMDADYDRYMYKVHYAVIHPNFTQTFEGKGYDIAILKLQKNIISDSKVSPICFPAKHVNLKWLSPCFYAGWGGVFTSYSNGEQLHPKTLREAQVHIEPDFYCQFHMGNQFADSNSCIGSRGRSAGNGDSGGGIFFFSETDERWYWYGVVESAEVNPQAVCTTISKFQVVHEWLKFNAILLGL</sequence>
<reference evidence="5" key="1">
    <citation type="submission" date="2016-01" db="EMBL/GenBank/DDBJ databases">
        <title>Reference transcriptome for the parasite Schistocephalus solidus: insights into the molecular evolution of parasitism.</title>
        <authorList>
            <person name="Hebert F.O."/>
            <person name="Grambauer S."/>
            <person name="Barber I."/>
            <person name="Landry C.R."/>
            <person name="Aubin-Horth N."/>
        </authorList>
    </citation>
    <scope>NUCLEOTIDE SEQUENCE</scope>
</reference>
<comment type="similarity">
    <text evidence="2">Belongs to the peptidase S1 family. CLIP subfamily.</text>
</comment>
<evidence type="ECO:0000256" key="2">
    <source>
        <dbReference type="ARBA" id="ARBA00024195"/>
    </source>
</evidence>
<keyword evidence="1" id="KW-1015">Disulfide bond</keyword>
<evidence type="ECO:0000256" key="3">
    <source>
        <dbReference type="SAM" id="SignalP"/>
    </source>
</evidence>
<evidence type="ECO:0000259" key="4">
    <source>
        <dbReference type="PROSITE" id="PS50240"/>
    </source>
</evidence>
<dbReference type="Gene3D" id="2.40.10.10">
    <property type="entry name" value="Trypsin-like serine proteases"/>
    <property type="match status" value="1"/>
</dbReference>
<dbReference type="SMART" id="SM00020">
    <property type="entry name" value="Tryp_SPc"/>
    <property type="match status" value="1"/>
</dbReference>
<feature type="chain" id="PRO_5007051510" evidence="3">
    <location>
        <begin position="21"/>
        <end position="305"/>
    </location>
</feature>
<dbReference type="AlphaFoldDB" id="A0A0X3Q8F2"/>
<dbReference type="InterPro" id="IPR009003">
    <property type="entry name" value="Peptidase_S1_PA"/>
</dbReference>
<dbReference type="GO" id="GO:0006508">
    <property type="term" value="P:proteolysis"/>
    <property type="evidence" value="ECO:0007669"/>
    <property type="project" value="InterPro"/>
</dbReference>
<dbReference type="GO" id="GO:0004252">
    <property type="term" value="F:serine-type endopeptidase activity"/>
    <property type="evidence" value="ECO:0007669"/>
    <property type="project" value="InterPro"/>
</dbReference>
<dbReference type="EMBL" id="GEEE01006223">
    <property type="protein sequence ID" value="JAP57002.1"/>
    <property type="molecule type" value="Transcribed_RNA"/>
</dbReference>
<feature type="domain" description="Peptidase S1" evidence="4">
    <location>
        <begin position="23"/>
        <end position="301"/>
    </location>
</feature>
<dbReference type="InterPro" id="IPR001254">
    <property type="entry name" value="Trypsin_dom"/>
</dbReference>
<dbReference type="PROSITE" id="PS00134">
    <property type="entry name" value="TRYPSIN_HIS"/>
    <property type="match status" value="1"/>
</dbReference>
<evidence type="ECO:0000256" key="1">
    <source>
        <dbReference type="ARBA" id="ARBA00023157"/>
    </source>
</evidence>